<accession>A0A5S9MD58</accession>
<proteinExistence type="predicted"/>
<reference evidence="2 3" key="1">
    <citation type="submission" date="2019-12" db="EMBL/GenBank/DDBJ databases">
        <title>Full genome sequence of a Bacillus safensis strain isolated from commercially available natto in Indonesia.</title>
        <authorList>
            <person name="Yoshida M."/>
            <person name="Uomi M."/>
            <person name="Waturangi D."/>
            <person name="Ekaputri J.J."/>
            <person name="Setiamarga D.H.E."/>
        </authorList>
    </citation>
    <scope>NUCLEOTIDE SEQUENCE [LARGE SCALE GENOMIC DNA]</scope>
    <source>
        <strain evidence="2 3">IDN1</strain>
    </source>
</reference>
<feature type="region of interest" description="Disordered" evidence="1">
    <location>
        <begin position="1"/>
        <end position="29"/>
    </location>
</feature>
<sequence>MHAEHNEVDQMIASLEDSKKQAEEELHETEVYRKEAEKKLHKELQRQILEWNEQKDKLLEEAEKKSGRKKIEQASKEAEDIIQELRSIKNEHRSFKEHELIDARKRLEEAVPEFDRKKKPEPVKKKQQDS</sequence>
<evidence type="ECO:0000256" key="1">
    <source>
        <dbReference type="SAM" id="MobiDB-lite"/>
    </source>
</evidence>
<dbReference type="EMBL" id="AP021906">
    <property type="protein sequence ID" value="BBP91397.1"/>
    <property type="molecule type" value="Genomic_DNA"/>
</dbReference>
<gene>
    <name evidence="2" type="ORF">BsIDN1_50150</name>
</gene>
<feature type="region of interest" description="Disordered" evidence="1">
    <location>
        <begin position="107"/>
        <end position="130"/>
    </location>
</feature>
<organism evidence="2 3">
    <name type="scientific">Bacillus safensis</name>
    <dbReference type="NCBI Taxonomy" id="561879"/>
    <lineage>
        <taxon>Bacteria</taxon>
        <taxon>Bacillati</taxon>
        <taxon>Bacillota</taxon>
        <taxon>Bacilli</taxon>
        <taxon>Bacillales</taxon>
        <taxon>Bacillaceae</taxon>
        <taxon>Bacillus</taxon>
    </lineage>
</organism>
<evidence type="ECO:0000313" key="3">
    <source>
        <dbReference type="Proteomes" id="UP000464658"/>
    </source>
</evidence>
<dbReference type="AlphaFoldDB" id="A0A5S9MD58"/>
<dbReference type="Proteomes" id="UP000464658">
    <property type="component" value="Chromosome"/>
</dbReference>
<protein>
    <submittedName>
        <fullName evidence="2">Uncharacterized protein</fullName>
    </submittedName>
</protein>
<feature type="compositionally biased region" description="Basic and acidic residues" evidence="1">
    <location>
        <begin position="16"/>
        <end position="29"/>
    </location>
</feature>
<evidence type="ECO:0000313" key="2">
    <source>
        <dbReference type="EMBL" id="BBP91397.1"/>
    </source>
</evidence>
<name>A0A5S9MD58_BACIA</name>